<dbReference type="PANTHER" id="PTHR19446">
    <property type="entry name" value="REVERSE TRANSCRIPTASES"/>
    <property type="match status" value="1"/>
</dbReference>
<dbReference type="EMBL" id="CAMXCT030000054">
    <property type="protein sequence ID" value="CAL4760422.1"/>
    <property type="molecule type" value="Genomic_DNA"/>
</dbReference>
<dbReference type="Gene3D" id="3.30.420.10">
    <property type="entry name" value="Ribonuclease H-like superfamily/Ribonuclease H"/>
    <property type="match status" value="1"/>
</dbReference>
<dbReference type="EMBL" id="CAMXCT020000054">
    <property type="protein sequence ID" value="CAL1126485.1"/>
    <property type="molecule type" value="Genomic_DNA"/>
</dbReference>
<dbReference type="InterPro" id="IPR002156">
    <property type="entry name" value="RNaseH_domain"/>
</dbReference>
<dbReference type="Gene3D" id="3.60.10.10">
    <property type="entry name" value="Endonuclease/exonuclease/phosphatase"/>
    <property type="match status" value="1"/>
</dbReference>
<feature type="compositionally biased region" description="Acidic residues" evidence="2">
    <location>
        <begin position="1038"/>
        <end position="1047"/>
    </location>
</feature>
<evidence type="ECO:0000256" key="1">
    <source>
        <dbReference type="PROSITE-ProRule" id="PRU00042"/>
    </source>
</evidence>
<feature type="compositionally biased region" description="Low complexity" evidence="2">
    <location>
        <begin position="1024"/>
        <end position="1037"/>
    </location>
</feature>
<keyword evidence="7" id="KW-1185">Reference proteome</keyword>
<evidence type="ECO:0000313" key="5">
    <source>
        <dbReference type="EMBL" id="CAI3973110.1"/>
    </source>
</evidence>
<gene>
    <name evidence="5" type="ORF">C1SCF055_LOCUS1634</name>
</gene>
<dbReference type="GO" id="GO:0008270">
    <property type="term" value="F:zinc ion binding"/>
    <property type="evidence" value="ECO:0007669"/>
    <property type="project" value="UniProtKB-KW"/>
</dbReference>
<proteinExistence type="predicted"/>
<dbReference type="InterPro" id="IPR012337">
    <property type="entry name" value="RNaseH-like_sf"/>
</dbReference>
<evidence type="ECO:0000313" key="6">
    <source>
        <dbReference type="EMBL" id="CAL4760422.1"/>
    </source>
</evidence>
<dbReference type="PROSITE" id="PS00028">
    <property type="entry name" value="ZINC_FINGER_C2H2_1"/>
    <property type="match status" value="1"/>
</dbReference>
<dbReference type="GO" id="GO:0003676">
    <property type="term" value="F:nucleic acid binding"/>
    <property type="evidence" value="ECO:0007669"/>
    <property type="project" value="InterPro"/>
</dbReference>
<feature type="compositionally biased region" description="Pro residues" evidence="2">
    <location>
        <begin position="215"/>
        <end position="226"/>
    </location>
</feature>
<dbReference type="EMBL" id="CAMXCT010000054">
    <property type="protein sequence ID" value="CAI3973110.1"/>
    <property type="molecule type" value="Genomic_DNA"/>
</dbReference>
<feature type="domain" description="RNase H type-1" evidence="4">
    <location>
        <begin position="1679"/>
        <end position="1834"/>
    </location>
</feature>
<evidence type="ECO:0000313" key="7">
    <source>
        <dbReference type="Proteomes" id="UP001152797"/>
    </source>
</evidence>
<accession>A0A9P1BI34</accession>
<dbReference type="PROSITE" id="PS50157">
    <property type="entry name" value="ZINC_FINGER_C2H2_2"/>
    <property type="match status" value="1"/>
</dbReference>
<sequence length="3548" mass="401224">MLAACILAVSGCSLQHEPKAAKVVAAQGLTLVSCNWLALGALRMFLCRLAVFVLISQLAYTGDVAAACGTWVAPFEKAEETSGADLVCQDLYTANWQKAEEADSQFVTGTTKYLYESVKRSPCRSCEVQNSQHLDKCRQCRAHWSEVWEPPKRKVRSRSKSQKYNKAEATGEQEQQATWQVFQEKVPWVQSTPARATSYRTDVTSDAKDKDLQLPPQPVLPPPPMPSMEREGGDALTTEEIKVLEHLRGLKGMNIALPEEMAQQLADLTVKEQRMATAKALTHGHINKFHKVKGQVAGAAKRIRELDAEWNAFMNRTMERVKEHGLLYQKCRADMMETYNQKLKELQTLKEEVSIASRSLVDQHTGDFDMDEMPGVADQMMKLQNALAENGTVDLTEDQMEDQLEEEELVAANMDQGEEEAKKDLPSALRPFRSAASPQQVAKTHLKAKQEKHQKDKDKEGGEMSITNVPETNEEDEASLLSLGDSACFGATNFGEVAKSQLPVVSGKEISKSEDDMVRHFGKPFLHVGSKKEGNTVLPLDSHRSSHENPLIDPGGQFQARDVLSCGNNRTIRRTEANLDLCGLVGSSIDCEARPVGSEQTQAHPDEDANEGRHLQQVSWKDATDWLHFPYTWCQGLHKGMMRRTEGNSDLCGRTSRDTTLLDVEFEFEPAGEIVGSSLCNETRKTDRHNSVDEALNLPPPSAVSFGNEFEPSNFLNGASFDGVDDIKLRKRLVEQVAQRVERQTQLRFDEVCEVVCFDHHESCSFRINECDREDCLRNLWHLHGQIASLKECEAALDSYVKQTPRLCQHDEGSDTKGGMSIARHQEDVVQIAAFHNMNTKASSLYDSSRSPVFVDTWFLAAQRIDLCVRPRAVRVDRETDFETFRRACKQTWFDLDDGGPIQLIYVQTDRRRLPSVIGAWIVIQGIMPGQVAALFHCESMPVFTRTRAALFENGKSVRNIFEVLQHEDACRRVQTACFLQFFQENEAITRTDSEAVFAQIGTFFKGGLRVIHGEEDQNEVNVAADDSSASSEATTDLPEDEWTDDPEEFSLMSGGPIMMQIDQFIPEDWQNEDQHGAHALMEEEPAISIMNDRWTVVTFGLGLVELGRRDASFDPLAPNELMRVVLDLWDDHAQQGDLIAYNVSPQPMDIAGEKSIVLIVEIDIEGTDDERLQPVLVHERAVSEVSVRNQYYASRLYVESTMTEIFSQLGLQQHCPPLTARACGVRLGQVSLEDGHHYDFDPGMLCLVWIGPICKEVQRASQRINQVEAFFLQCRSLQNLQPECEEIVLIVHGISPANRPLGQREIARRADQLKNLEWIDFMIQLWPFDAQQVQIGFVSDMTNDVREMERPCFHFVISYGHGDGRPVLIHQQITVAEKMPGQEGMVNEYWAVNMPNQVVSHSMPGIALESPFWFRVARRHHIHPHVFVGGQKAREVQRDWQGGDLVTARFVVWQQHQALTLLLSNDECEDYGDVEMTSLMQHRMRLKSEGKPKQQVNPQSFECLHTNGLQDTGFVEICRALHEKLDVDDKRVHGGQEMNQQNFQDDKISCDVLSSKEHSLSFQQGRDGDNLDPISSYRKPNEHEATRDARAELHLQEGDALLRPCQEDNSDLSDGWSKQQWQNPVQENNDVMLESLKSDLQALFTEGWKGLNRDFALIPYMHPYAAIASQQVKLDVECHNVFHIFTDGSCKRHNAAWAFVVLCECRLPTHSRFVRIGYAAGMIDDSIGPVRMTATDAEATAIIAGVEYLLACPTIQHAEIFFHYDALAVGHGACGLQNVVQHVDPFSDRQHAARIMMSILQQRASEVTGLHVKAHQGHPWNECAESIARLVRQGWQPMVQTEFRSGRLLSHPLREWAWIEAKPDSQMPSLAMVLKNSQADPNEGWYDPTLSLEANKWEQGKKGRDMKEDQHHGCRVHRLRFATANVETMEYNGDSDCGSIKANELLRQCQLEHIHICAIQESRARVSRMVTNGPFTRLVAKGCNGQAGVELWLNGEELARIFHCVFQPEKDVCVWHSSERILAARCQMGKSALEIVVFYAPQRGRSAQEKEQWWKHFKSVLEKRDKRAHLFMLGDGNCSVGSCSGDENGHHAADLEDEGGELLREICREQKLMIPSTFECWHEGQTYTFTSAHGDRSRIDYILMPQELGASVVRSFIHQDLDLMNGDRDHFPLCLECDIKVGKKEVVRRFNRSPIYHRAEAMKRQQKAAMQDILVKCPSVDWSVDVNDHWNWVRHHLQQKVKDLFPCQKRQQRQLYFSKEAWNVLCSRKEIRKQYRALQREKRILILSAIWKAWKGNVQDSQAEETFRRPLHFLRCQEAVTLEARIRVDHDFKCIKRRDWRQWIKQQLVDKVEKARGVRSAELFKILRPKQMIVRSTGKLIRQLPGLCGEDGQWKNNRDAIALEWQTQFGTIENAEEVTATELLQRSVSRHEDCWQALDLLSVPSLYQLESAIRALQATKATGLDGLGAEVLQADPVVAAKKLYPILLKAAVRGQGVMEFAGGWLLPLFKGRGNPQNMAGYRAILLESVVSRAFSKAWRPLITEGLARVARPMQWGGRQGLSIEALHLHVHFWKRNAKHQRKSHAVIFLDIKAAFYSVVKQLVAGTASGMQSLEKVFAKMNLPTDMKEEFLQQTMGVNLIKEATGSAVMANSAAAMLGLAWFVIPESKSLQAPMTGSRPGDPSADVLFSLVLSKVIGVIEERAQQIGIQLSRETTAGQVSNMVTWVDDIAFSLTEDADRLVGRTMDLLGIVQDAMLEHGLSLSYGVGKTAVMISFHGKGATVARQEAEQKHGQGLALMSEHKGKVIIPIVGHYRHLGGFITRSGSRIAELRVRTVGALSKLKPLRRILVHEGLQKEQRSRLIKSLGLSVFTLHAGTLFALTQGEYQVWQAGIHKIYQSLHQRKANGEVRHSTMYQLADAMQSPMPLELMYLCRLRLLVHLFKTGDAYMIAAIVENFEIEKENSWLQGVFHSLKWLKNQVGAEQVPEELFQLMDPQVWNWFQAGAHELKGLIKKAEQSHLCKVKSFCELKTHAEVQDQICREMGWTLEEESEKGEESGTGAGLHECTECGAMFDKASSLATHEQRKHNKRVALRRVACDAACRACGRFYHTRPRMIKHLQMAKSGCWIFHLRNYVPMSEEAAAELDEHDRKRGVAAHQKGLVEHSLDQGWRWCTDQEKKHILPLKEHPPVQDGAPTEQELAEWAALGMLPPGQGGRQITLRNATEWTVHNVGQEATKFEHQLLDRATRWNPNPDWIPRGPADGHRRFEDLASYIWWQSNLIPICVDVAIHPEFGNVLEIGLWRSLIHARRVTGGHAGPPCETYSLARWLEIEDSIYPRPLRSCEQPWGLDGRTLRETRQWMMGNILMWRALFLLFTIYAYGGSFTLEHPKGCGGKDNKWTIWDSSFIKQLMLAGDIKLWAILQGPLGQPFAKPTNLLAARLERLGAAIYEGYNKRWRPTTKLGGREGSQWKTARAKAYPPALCRILAQQHIAFAEQQIGEGTTQEPEGLEQALDALANSYDPYWLEAKGTKMCSDYNFGKISEDSVVT</sequence>
<evidence type="ECO:0000259" key="4">
    <source>
        <dbReference type="PROSITE" id="PS50879"/>
    </source>
</evidence>
<dbReference type="PROSITE" id="PS50879">
    <property type="entry name" value="RNASE_H_1"/>
    <property type="match status" value="1"/>
</dbReference>
<reference evidence="5" key="1">
    <citation type="submission" date="2022-10" db="EMBL/GenBank/DDBJ databases">
        <authorList>
            <person name="Chen Y."/>
            <person name="Dougan E. K."/>
            <person name="Chan C."/>
            <person name="Rhodes N."/>
            <person name="Thang M."/>
        </authorList>
    </citation>
    <scope>NUCLEOTIDE SEQUENCE</scope>
</reference>
<feature type="compositionally biased region" description="Basic residues" evidence="2">
    <location>
        <begin position="153"/>
        <end position="163"/>
    </location>
</feature>
<reference evidence="6 7" key="2">
    <citation type="submission" date="2024-05" db="EMBL/GenBank/DDBJ databases">
        <authorList>
            <person name="Chen Y."/>
            <person name="Shah S."/>
            <person name="Dougan E. K."/>
            <person name="Thang M."/>
            <person name="Chan C."/>
        </authorList>
    </citation>
    <scope>NUCLEOTIDE SEQUENCE [LARGE SCALE GENOMIC DNA]</scope>
</reference>
<feature type="region of interest" description="Disordered" evidence="2">
    <location>
        <begin position="151"/>
        <end position="176"/>
    </location>
</feature>
<dbReference type="SMART" id="SM00355">
    <property type="entry name" value="ZnF_C2H2"/>
    <property type="match status" value="2"/>
</dbReference>
<dbReference type="SUPFAM" id="SSF53098">
    <property type="entry name" value="Ribonuclease H-like"/>
    <property type="match status" value="1"/>
</dbReference>
<dbReference type="GO" id="GO:0004523">
    <property type="term" value="F:RNA-DNA hybrid ribonuclease activity"/>
    <property type="evidence" value="ECO:0007669"/>
    <property type="project" value="InterPro"/>
</dbReference>
<organism evidence="5">
    <name type="scientific">Cladocopium goreaui</name>
    <dbReference type="NCBI Taxonomy" id="2562237"/>
    <lineage>
        <taxon>Eukaryota</taxon>
        <taxon>Sar</taxon>
        <taxon>Alveolata</taxon>
        <taxon>Dinophyceae</taxon>
        <taxon>Suessiales</taxon>
        <taxon>Symbiodiniaceae</taxon>
        <taxon>Cladocopium</taxon>
    </lineage>
</organism>
<protein>
    <submittedName>
        <fullName evidence="6">RNase H type-1 domain-containing protein</fullName>
    </submittedName>
</protein>
<dbReference type="InterPro" id="IPR036691">
    <property type="entry name" value="Endo/exonu/phosph_ase_sf"/>
</dbReference>
<keyword evidence="1" id="KW-0479">Metal-binding</keyword>
<feature type="compositionally biased region" description="Basic and acidic residues" evidence="2">
    <location>
        <begin position="203"/>
        <end position="212"/>
    </location>
</feature>
<dbReference type="Gene3D" id="3.30.160.60">
    <property type="entry name" value="Classic Zinc Finger"/>
    <property type="match status" value="1"/>
</dbReference>
<feature type="region of interest" description="Disordered" evidence="2">
    <location>
        <begin position="434"/>
        <end position="467"/>
    </location>
</feature>
<feature type="region of interest" description="Disordered" evidence="2">
    <location>
        <begin position="1023"/>
        <end position="1047"/>
    </location>
</feature>
<evidence type="ECO:0000259" key="3">
    <source>
        <dbReference type="PROSITE" id="PS50157"/>
    </source>
</evidence>
<dbReference type="Proteomes" id="UP001152797">
    <property type="component" value="Unassembled WGS sequence"/>
</dbReference>
<feature type="domain" description="C2H2-type" evidence="3">
    <location>
        <begin position="3064"/>
        <end position="3092"/>
    </location>
</feature>
<feature type="region of interest" description="Disordered" evidence="2">
    <location>
        <begin position="195"/>
        <end position="232"/>
    </location>
</feature>
<keyword evidence="1" id="KW-0862">Zinc</keyword>
<name>A0A9P1BI34_9DINO</name>
<dbReference type="InterPro" id="IPR013087">
    <property type="entry name" value="Znf_C2H2_type"/>
</dbReference>
<dbReference type="InterPro" id="IPR036397">
    <property type="entry name" value="RNaseH_sf"/>
</dbReference>
<feature type="compositionally biased region" description="Basic and acidic residues" evidence="2">
    <location>
        <begin position="448"/>
        <end position="462"/>
    </location>
</feature>
<comment type="caution">
    <text evidence="5">The sequence shown here is derived from an EMBL/GenBank/DDBJ whole genome shotgun (WGS) entry which is preliminary data.</text>
</comment>
<evidence type="ECO:0000256" key="2">
    <source>
        <dbReference type="SAM" id="MobiDB-lite"/>
    </source>
</evidence>
<dbReference type="SUPFAM" id="SSF56219">
    <property type="entry name" value="DNase I-like"/>
    <property type="match status" value="1"/>
</dbReference>
<feature type="region of interest" description="Disordered" evidence="2">
    <location>
        <begin position="1560"/>
        <end position="1588"/>
    </location>
</feature>
<keyword evidence="1" id="KW-0863">Zinc-finger</keyword>